<dbReference type="AlphaFoldDB" id="A0AAV3ZS34"/>
<dbReference type="EMBL" id="BLXT01002773">
    <property type="protein sequence ID" value="GFN97419.1"/>
    <property type="molecule type" value="Genomic_DNA"/>
</dbReference>
<evidence type="ECO:0000313" key="1">
    <source>
        <dbReference type="EMBL" id="GFN97419.1"/>
    </source>
</evidence>
<name>A0AAV3ZS34_9GAST</name>
<dbReference type="Gene3D" id="3.80.10.10">
    <property type="entry name" value="Ribonuclease Inhibitor"/>
    <property type="match status" value="1"/>
</dbReference>
<evidence type="ECO:0000313" key="2">
    <source>
        <dbReference type="Proteomes" id="UP000735302"/>
    </source>
</evidence>
<sequence length="386" mass="43994">MNIDQLFETELIVNLSLAPPLSTLSHAIWPLEFGGPQLCKFPHLSELTINYEYLTDGLLLWLATSGEDRTIHLNLVSWLTSSNRPGVSVEAWSALADSKRDVRVYLILQNIRSVSEVHYSILRPEIPMHRLDLVGVAALEPQETKYMVDLLHHIADSYGNTLAGLRLWSDNYMCADIEDAILCLLRKTPKLGYLDLHMELHCKMISVLCDLLKNHVINLHTLRLARSLTNFMEFEQFRGQIQACYPMLKVNARSRISALTFTSERRALQTTVPGMSMSSLSLTMLGSWTVRMRTISPVSTLPLRYHLPHQTHHHRLPRPQTTTTTATTYRFCEAAHSPEFQEGGEVSDMPFRARKVTPSQDIMSIYDVDRTVCAESFDRGRFLELN</sequence>
<keyword evidence="2" id="KW-1185">Reference proteome</keyword>
<dbReference type="InterPro" id="IPR032675">
    <property type="entry name" value="LRR_dom_sf"/>
</dbReference>
<accession>A0AAV3ZS34</accession>
<organism evidence="1 2">
    <name type="scientific">Plakobranchus ocellatus</name>
    <dbReference type="NCBI Taxonomy" id="259542"/>
    <lineage>
        <taxon>Eukaryota</taxon>
        <taxon>Metazoa</taxon>
        <taxon>Spiralia</taxon>
        <taxon>Lophotrochozoa</taxon>
        <taxon>Mollusca</taxon>
        <taxon>Gastropoda</taxon>
        <taxon>Heterobranchia</taxon>
        <taxon>Euthyneura</taxon>
        <taxon>Panpulmonata</taxon>
        <taxon>Sacoglossa</taxon>
        <taxon>Placobranchoidea</taxon>
        <taxon>Plakobranchidae</taxon>
        <taxon>Plakobranchus</taxon>
    </lineage>
</organism>
<gene>
    <name evidence="1" type="ORF">PoB_002392500</name>
</gene>
<dbReference type="Proteomes" id="UP000735302">
    <property type="component" value="Unassembled WGS sequence"/>
</dbReference>
<comment type="caution">
    <text evidence="1">The sequence shown here is derived from an EMBL/GenBank/DDBJ whole genome shotgun (WGS) entry which is preliminary data.</text>
</comment>
<protein>
    <submittedName>
        <fullName evidence="1">Uncharacterized protein</fullName>
    </submittedName>
</protein>
<reference evidence="1 2" key="1">
    <citation type="journal article" date="2021" name="Elife">
        <title>Chloroplast acquisition without the gene transfer in kleptoplastic sea slugs, Plakobranchus ocellatus.</title>
        <authorList>
            <person name="Maeda T."/>
            <person name="Takahashi S."/>
            <person name="Yoshida T."/>
            <person name="Shimamura S."/>
            <person name="Takaki Y."/>
            <person name="Nagai Y."/>
            <person name="Toyoda A."/>
            <person name="Suzuki Y."/>
            <person name="Arimoto A."/>
            <person name="Ishii H."/>
            <person name="Satoh N."/>
            <person name="Nishiyama T."/>
            <person name="Hasebe M."/>
            <person name="Maruyama T."/>
            <person name="Minagawa J."/>
            <person name="Obokata J."/>
            <person name="Shigenobu S."/>
        </authorList>
    </citation>
    <scope>NUCLEOTIDE SEQUENCE [LARGE SCALE GENOMIC DNA]</scope>
</reference>
<proteinExistence type="predicted"/>